<dbReference type="AlphaFoldDB" id="A0A317X4V2"/>
<dbReference type="EMBL" id="MSFK01000006">
    <property type="protein sequence ID" value="PWY93644.1"/>
    <property type="molecule type" value="Genomic_DNA"/>
</dbReference>
<name>A0A317X4V2_9EURO</name>
<sequence>MWSVLLISLLLVIPVYNREHSGRHCMDIIECVVFLLRPLHQIPFLFSGGHAEIRLNDACRARVPAFRVQKSAFYDFSLLGARQLHRPCLANRSLTVSVSHGGVSLIPFSSSVRFCFVLCSRTCFLLRAVSLFFGWGWFVWAKHWHRAEEASRNGGAQKWECG</sequence>
<accession>A0A317X4V2</accession>
<keyword evidence="1" id="KW-0732">Signal</keyword>
<protein>
    <recommendedName>
        <fullName evidence="4">Secreted protein</fullName>
    </recommendedName>
</protein>
<feature type="chain" id="PRO_5016344107" description="Secreted protein" evidence="1">
    <location>
        <begin position="18"/>
        <end position="162"/>
    </location>
</feature>
<dbReference type="Proteomes" id="UP000246702">
    <property type="component" value="Unassembled WGS sequence"/>
</dbReference>
<comment type="caution">
    <text evidence="2">The sequence shown here is derived from an EMBL/GenBank/DDBJ whole genome shotgun (WGS) entry which is preliminary data.</text>
</comment>
<keyword evidence="3" id="KW-1185">Reference proteome</keyword>
<dbReference type="GeneID" id="37109231"/>
<reference evidence="2 3" key="1">
    <citation type="submission" date="2016-12" db="EMBL/GenBank/DDBJ databases">
        <title>The genomes of Aspergillus section Nigri reveals drivers in fungal speciation.</title>
        <authorList>
            <consortium name="DOE Joint Genome Institute"/>
            <person name="Vesth T.C."/>
            <person name="Nybo J."/>
            <person name="Theobald S."/>
            <person name="Brandl J."/>
            <person name="Frisvad J.C."/>
            <person name="Nielsen K.F."/>
            <person name="Lyhne E.K."/>
            <person name="Kogle M.E."/>
            <person name="Kuo A."/>
            <person name="Riley R."/>
            <person name="Clum A."/>
            <person name="Nolan M."/>
            <person name="Lipzen A."/>
            <person name="Salamov A."/>
            <person name="Henrissat B."/>
            <person name="Wiebenga A."/>
            <person name="De Vries R.P."/>
            <person name="Grigoriev I.V."/>
            <person name="Mortensen U.H."/>
            <person name="Andersen M.R."/>
            <person name="Baker S.E."/>
        </authorList>
    </citation>
    <scope>NUCLEOTIDE SEQUENCE [LARGE SCALE GENOMIC DNA]</scope>
    <source>
        <strain evidence="2 3">CBS 115572</strain>
    </source>
</reference>
<evidence type="ECO:0000256" key="1">
    <source>
        <dbReference type="SAM" id="SignalP"/>
    </source>
</evidence>
<dbReference type="OrthoDB" id="10313966at2759"/>
<organism evidence="2 3">
    <name type="scientific">Aspergillus sclerotioniger CBS 115572</name>
    <dbReference type="NCBI Taxonomy" id="1450535"/>
    <lineage>
        <taxon>Eukaryota</taxon>
        <taxon>Fungi</taxon>
        <taxon>Dikarya</taxon>
        <taxon>Ascomycota</taxon>
        <taxon>Pezizomycotina</taxon>
        <taxon>Eurotiomycetes</taxon>
        <taxon>Eurotiomycetidae</taxon>
        <taxon>Eurotiales</taxon>
        <taxon>Aspergillaceae</taxon>
        <taxon>Aspergillus</taxon>
        <taxon>Aspergillus subgen. Circumdati</taxon>
    </lineage>
</organism>
<feature type="signal peptide" evidence="1">
    <location>
        <begin position="1"/>
        <end position="17"/>
    </location>
</feature>
<evidence type="ECO:0008006" key="4">
    <source>
        <dbReference type="Google" id="ProtNLM"/>
    </source>
</evidence>
<dbReference type="RefSeq" id="XP_025470405.1">
    <property type="nucleotide sequence ID" value="XM_025607088.1"/>
</dbReference>
<proteinExistence type="predicted"/>
<evidence type="ECO:0000313" key="3">
    <source>
        <dbReference type="Proteomes" id="UP000246702"/>
    </source>
</evidence>
<gene>
    <name evidence="2" type="ORF">BO94DRAFT_348117</name>
</gene>
<evidence type="ECO:0000313" key="2">
    <source>
        <dbReference type="EMBL" id="PWY93644.1"/>
    </source>
</evidence>